<evidence type="ECO:0000313" key="3">
    <source>
        <dbReference type="Proteomes" id="UP000516117"/>
    </source>
</evidence>
<feature type="transmembrane region" description="Helical" evidence="1">
    <location>
        <begin position="9"/>
        <end position="30"/>
    </location>
</feature>
<keyword evidence="1" id="KW-1133">Transmembrane helix</keyword>
<comment type="subcellular location">
    <subcellularLocation>
        <location evidence="1">Cell membrane</location>
        <topology evidence="1">Multi-pass membrane protein</topology>
    </subcellularLocation>
</comment>
<dbReference type="KEGG" id="tdf:H9L22_14515"/>
<dbReference type="GO" id="GO:0005886">
    <property type="term" value="C:plasma membrane"/>
    <property type="evidence" value="ECO:0007669"/>
    <property type="project" value="UniProtKB-SubCell"/>
</dbReference>
<keyword evidence="1" id="KW-0472">Membrane</keyword>
<keyword evidence="1" id="KW-0812">Transmembrane</keyword>
<keyword evidence="3" id="KW-1185">Reference proteome</keyword>
<organism evidence="2 3">
    <name type="scientific">Tessaracoccus defluvii</name>
    <dbReference type="NCBI Taxonomy" id="1285901"/>
    <lineage>
        <taxon>Bacteria</taxon>
        <taxon>Bacillati</taxon>
        <taxon>Actinomycetota</taxon>
        <taxon>Actinomycetes</taxon>
        <taxon>Propionibacteriales</taxon>
        <taxon>Propionibacteriaceae</taxon>
        <taxon>Tessaracoccus</taxon>
    </lineage>
</organism>
<proteinExistence type="inferred from homology"/>
<dbReference type="RefSeq" id="WP_187720536.1">
    <property type="nucleotide sequence ID" value="NZ_BAABBL010000011.1"/>
</dbReference>
<protein>
    <recommendedName>
        <fullName evidence="1">SURF1-like protein</fullName>
    </recommendedName>
</protein>
<keyword evidence="1" id="KW-1003">Cell membrane</keyword>
<dbReference type="InterPro" id="IPR002994">
    <property type="entry name" value="Surf1/Shy1"/>
</dbReference>
<evidence type="ECO:0000313" key="2">
    <source>
        <dbReference type="EMBL" id="QNP55405.1"/>
    </source>
</evidence>
<accession>A0A7H0H4D9</accession>
<dbReference type="PROSITE" id="PS50895">
    <property type="entry name" value="SURF1"/>
    <property type="match status" value="1"/>
</dbReference>
<dbReference type="AlphaFoldDB" id="A0A7H0H4D9"/>
<name>A0A7H0H4D9_9ACTN</name>
<gene>
    <name evidence="2" type="ORF">H9L22_14515</name>
</gene>
<dbReference type="Proteomes" id="UP000516117">
    <property type="component" value="Chromosome"/>
</dbReference>
<reference evidence="2 3" key="1">
    <citation type="submission" date="2020-08" db="EMBL/GenBank/DDBJ databases">
        <title>Genome sequence of Tessaracoccus defluvii JCM 17540T.</title>
        <authorList>
            <person name="Hyun D.-W."/>
            <person name="Bae J.-W."/>
        </authorList>
    </citation>
    <scope>NUCLEOTIDE SEQUENCE [LARGE SCALE GENOMIC DNA]</scope>
    <source>
        <strain evidence="2 3">JCM 17540</strain>
    </source>
</reference>
<feature type="transmembrane region" description="Helical" evidence="1">
    <location>
        <begin position="203"/>
        <end position="222"/>
    </location>
</feature>
<dbReference type="Pfam" id="PF02104">
    <property type="entry name" value="SURF1"/>
    <property type="match status" value="1"/>
</dbReference>
<dbReference type="CDD" id="cd06662">
    <property type="entry name" value="SURF1"/>
    <property type="match status" value="1"/>
</dbReference>
<sequence>MKLRTKQTLAVGAGCLVAGVMVGLGVWQMGSYEESTRDVSAERAALPPESLAEQIADDGQIADIYGRRVTLSGTYDANYQVLVGQAPPLRVATLLRMDDGRYVTVVRGTVEEDAGPAAPPSGQQDVMGIFLSSDLTATDAPATGADLGTVRLQELAQEWPAPLVGGYVTLDAAASAEQGLGEASLLLPEVGGSPTHRGYALQWWVFAVGAIAFGVYSARGFAVDAARAEARRTRAADAVDASEAPVGDESVAQA</sequence>
<dbReference type="EMBL" id="CP060789">
    <property type="protein sequence ID" value="QNP55405.1"/>
    <property type="molecule type" value="Genomic_DNA"/>
</dbReference>
<evidence type="ECO:0000256" key="1">
    <source>
        <dbReference type="RuleBase" id="RU363076"/>
    </source>
</evidence>
<comment type="similarity">
    <text evidence="1">Belongs to the SURF1 family.</text>
</comment>